<reference evidence="3" key="1">
    <citation type="submission" date="2021-06" db="EMBL/GenBank/DDBJ databases">
        <title>Comparative genomics, transcriptomics and evolutionary studies reveal genomic signatures of adaptation to plant cell wall in hemibiotrophic fungi.</title>
        <authorList>
            <consortium name="DOE Joint Genome Institute"/>
            <person name="Baroncelli R."/>
            <person name="Diaz J.F."/>
            <person name="Benocci T."/>
            <person name="Peng M."/>
            <person name="Battaglia E."/>
            <person name="Haridas S."/>
            <person name="Andreopoulos W."/>
            <person name="Labutti K."/>
            <person name="Pangilinan J."/>
            <person name="Floch G.L."/>
            <person name="Makela M.R."/>
            <person name="Henrissat B."/>
            <person name="Grigoriev I.V."/>
            <person name="Crouch J.A."/>
            <person name="De Vries R.P."/>
            <person name="Sukno S.A."/>
            <person name="Thon M.R."/>
        </authorList>
    </citation>
    <scope>NUCLEOTIDE SEQUENCE</scope>
    <source>
        <strain evidence="3">CBS 125086</strain>
    </source>
</reference>
<dbReference type="AlphaFoldDB" id="A0AAD8PMQ1"/>
<keyword evidence="2" id="KW-0732">Signal</keyword>
<evidence type="ECO:0000256" key="1">
    <source>
        <dbReference type="SAM" id="MobiDB-lite"/>
    </source>
</evidence>
<evidence type="ECO:0008006" key="5">
    <source>
        <dbReference type="Google" id="ProtNLM"/>
    </source>
</evidence>
<evidence type="ECO:0000313" key="3">
    <source>
        <dbReference type="EMBL" id="KAK1572979.1"/>
    </source>
</evidence>
<proteinExistence type="predicted"/>
<dbReference type="RefSeq" id="XP_060408696.1">
    <property type="nucleotide sequence ID" value="XM_060552944.1"/>
</dbReference>
<feature type="signal peptide" evidence="2">
    <location>
        <begin position="1"/>
        <end position="17"/>
    </location>
</feature>
<organism evidence="3 4">
    <name type="scientific">Colletotrichum navitas</name>
    <dbReference type="NCBI Taxonomy" id="681940"/>
    <lineage>
        <taxon>Eukaryota</taxon>
        <taxon>Fungi</taxon>
        <taxon>Dikarya</taxon>
        <taxon>Ascomycota</taxon>
        <taxon>Pezizomycotina</taxon>
        <taxon>Sordariomycetes</taxon>
        <taxon>Hypocreomycetidae</taxon>
        <taxon>Glomerellales</taxon>
        <taxon>Glomerellaceae</taxon>
        <taxon>Colletotrichum</taxon>
        <taxon>Colletotrichum graminicola species complex</taxon>
    </lineage>
</organism>
<feature type="region of interest" description="Disordered" evidence="1">
    <location>
        <begin position="94"/>
        <end position="116"/>
    </location>
</feature>
<feature type="chain" id="PRO_5042175106" description="Secreted protein" evidence="2">
    <location>
        <begin position="18"/>
        <end position="116"/>
    </location>
</feature>
<dbReference type="Proteomes" id="UP001230504">
    <property type="component" value="Unassembled WGS sequence"/>
</dbReference>
<dbReference type="EMBL" id="JAHLJV010000101">
    <property type="protein sequence ID" value="KAK1572979.1"/>
    <property type="molecule type" value="Genomic_DNA"/>
</dbReference>
<sequence>MFFFSLLLFRFTCGLHSLVSKALVAVPLGLIASHLCGALLPNHLDTRDGTMGLVTLLRLGRHGRKTYRYLTEALLIFLFCHVLASPKLSFRTPCVDEGSKNSERERCGWDGAKDAD</sequence>
<evidence type="ECO:0000256" key="2">
    <source>
        <dbReference type="SAM" id="SignalP"/>
    </source>
</evidence>
<comment type="caution">
    <text evidence="3">The sequence shown here is derived from an EMBL/GenBank/DDBJ whole genome shotgun (WGS) entry which is preliminary data.</text>
</comment>
<protein>
    <recommendedName>
        <fullName evidence="5">Secreted protein</fullName>
    </recommendedName>
</protein>
<name>A0AAD8PMQ1_9PEZI</name>
<feature type="compositionally biased region" description="Basic and acidic residues" evidence="1">
    <location>
        <begin position="97"/>
        <end position="116"/>
    </location>
</feature>
<accession>A0AAD8PMQ1</accession>
<dbReference type="GeneID" id="85437184"/>
<keyword evidence="4" id="KW-1185">Reference proteome</keyword>
<gene>
    <name evidence="3" type="ORF">LY79DRAFT_39203</name>
</gene>
<evidence type="ECO:0000313" key="4">
    <source>
        <dbReference type="Proteomes" id="UP001230504"/>
    </source>
</evidence>